<dbReference type="RefSeq" id="WP_094582451.1">
    <property type="nucleotide sequence ID" value="NZ_NHPB01000010.1"/>
</dbReference>
<dbReference type="EMBL" id="NHPB01000010">
    <property type="protein sequence ID" value="OYR72708.1"/>
    <property type="molecule type" value="Genomic_DNA"/>
</dbReference>
<proteinExistence type="predicted"/>
<dbReference type="OrthoDB" id="204229at2157"/>
<sequence length="397" mass="42421">MLTLYKQPLPEATTDQNRDELGTVLSEQGVLDGDALVEAISSEAADLSLTGSYAAGDWAPLLAGELEELADASMGALPLFGTGGASDLDSGYYEVESADVGPPHAVGKRVYEWDLTLTKKGTRKSHLRAVETEVTQPSPGHEFGNDTDALVGIPTAATAVRVVDTLSQPTQRASTAPIDTVDTPHGSIDVYDVNAEAIDTPIYIYRVAYDEEAPVDVRVYDTLGRDGQYIEGSDGRVRQWQGVYARDHDFAGAVVIENGLLRVTIDEPTNADATAALEAETYDAGADSWSTVSLPSYADGDLDTDWQPADVDLTHIGQARVAAQVEFEAVAGTNAGDVFAVDVELERGRESLEVWIPERVTAEIPTDLEALLDPIASTSVVDTGVEQGLVAREEVRR</sequence>
<name>A0A256JV41_HALEZ</name>
<organism evidence="1 2">
    <name type="scientific">Halorubrum ezzemoulense</name>
    <name type="common">Halorubrum chaoviator</name>
    <dbReference type="NCBI Taxonomy" id="337243"/>
    <lineage>
        <taxon>Archaea</taxon>
        <taxon>Methanobacteriati</taxon>
        <taxon>Methanobacteriota</taxon>
        <taxon>Stenosarchaea group</taxon>
        <taxon>Halobacteria</taxon>
        <taxon>Halobacteriales</taxon>
        <taxon>Haloferacaceae</taxon>
        <taxon>Halorubrum</taxon>
    </lineage>
</organism>
<reference evidence="1 2" key="1">
    <citation type="journal article" date="2014" name="Front. Microbiol.">
        <title>Population and genomic analysis of the genus Halorubrum.</title>
        <authorList>
            <person name="Fullmer M.S."/>
            <person name="Soucy S.M."/>
            <person name="Swithers K.S."/>
            <person name="Makkay A.M."/>
            <person name="Wheeler R."/>
            <person name="Ventosa A."/>
            <person name="Gogarten J.P."/>
            <person name="Papke R.T."/>
        </authorList>
    </citation>
    <scope>NUCLEOTIDE SEQUENCE [LARGE SCALE GENOMIC DNA]</scope>
    <source>
        <strain evidence="1 2">G37</strain>
    </source>
</reference>
<comment type="caution">
    <text evidence="1">The sequence shown here is derived from an EMBL/GenBank/DDBJ whole genome shotgun (WGS) entry which is preliminary data.</text>
</comment>
<evidence type="ECO:0000313" key="1">
    <source>
        <dbReference type="EMBL" id="OYR72708.1"/>
    </source>
</evidence>
<gene>
    <name evidence="1" type="ORF">DJ78_01975</name>
</gene>
<accession>A0A256JV41</accession>
<dbReference type="Proteomes" id="UP000216758">
    <property type="component" value="Unassembled WGS sequence"/>
</dbReference>
<protein>
    <submittedName>
        <fullName evidence="1">Uncharacterized protein</fullName>
    </submittedName>
</protein>
<dbReference type="AlphaFoldDB" id="A0A256JV41"/>
<evidence type="ECO:0000313" key="2">
    <source>
        <dbReference type="Proteomes" id="UP000216758"/>
    </source>
</evidence>